<organism evidence="1 2">
    <name type="scientific">Phytophthora megakarya</name>
    <dbReference type="NCBI Taxonomy" id="4795"/>
    <lineage>
        <taxon>Eukaryota</taxon>
        <taxon>Sar</taxon>
        <taxon>Stramenopiles</taxon>
        <taxon>Oomycota</taxon>
        <taxon>Peronosporomycetes</taxon>
        <taxon>Peronosporales</taxon>
        <taxon>Peronosporaceae</taxon>
        <taxon>Phytophthora</taxon>
    </lineage>
</organism>
<evidence type="ECO:0000313" key="1">
    <source>
        <dbReference type="EMBL" id="OWZ15625.1"/>
    </source>
</evidence>
<gene>
    <name evidence="1" type="ORF">PHMEG_00010701</name>
</gene>
<dbReference type="EMBL" id="NBNE01001085">
    <property type="protein sequence ID" value="OWZ15625.1"/>
    <property type="molecule type" value="Genomic_DNA"/>
</dbReference>
<comment type="caution">
    <text evidence="1">The sequence shown here is derived from an EMBL/GenBank/DDBJ whole genome shotgun (WGS) entry which is preliminary data.</text>
</comment>
<keyword evidence="2" id="KW-1185">Reference proteome</keyword>
<evidence type="ECO:0000313" key="2">
    <source>
        <dbReference type="Proteomes" id="UP000198211"/>
    </source>
</evidence>
<protein>
    <submittedName>
        <fullName evidence="1">Uncharacterized protein</fullName>
    </submittedName>
</protein>
<reference evidence="2" key="1">
    <citation type="submission" date="2017-03" db="EMBL/GenBank/DDBJ databases">
        <title>Phytopthora megakarya and P. palmivora, two closely related causual agents of cacao black pod achieved similar genome size and gene model numbers by different mechanisms.</title>
        <authorList>
            <person name="Ali S."/>
            <person name="Shao J."/>
            <person name="Larry D.J."/>
            <person name="Kronmiller B."/>
            <person name="Shen D."/>
            <person name="Strem M.D."/>
            <person name="Melnick R.L."/>
            <person name="Guiltinan M.J."/>
            <person name="Tyler B.M."/>
            <person name="Meinhardt L.W."/>
            <person name="Bailey B.A."/>
        </authorList>
    </citation>
    <scope>NUCLEOTIDE SEQUENCE [LARGE SCALE GENOMIC DNA]</scope>
    <source>
        <strain evidence="2">zdho120</strain>
    </source>
</reference>
<name>A0A225WDD2_9STRA</name>
<proteinExistence type="predicted"/>
<accession>A0A225WDD2</accession>
<dbReference type="Proteomes" id="UP000198211">
    <property type="component" value="Unassembled WGS sequence"/>
</dbReference>
<sequence length="169" mass="19233">MSFEVVTSPELAVRSQTAISAFIRDTGNTRPRSIPASLKPQVLEPVAHYILKRKLKNVTDAMLLEKIEIKVGGMVDDRVRDVSRVFTELKMDLKEVDVKTRIAKYFVSFDRLVEDSDLTGMLGRRPATGETCRQRMQMISCDEIRKVDVNMMVDLTHRQAKVDDLVLHA</sequence>
<dbReference type="AlphaFoldDB" id="A0A225WDD2"/>